<reference evidence="2" key="1">
    <citation type="submission" date="2022-08" db="EMBL/GenBank/DDBJ databases">
        <authorList>
            <consortium name="DOE Joint Genome Institute"/>
            <person name="Min B."/>
            <person name="Sierra-Patev S."/>
            <person name="Naranjo-Ortiz M."/>
            <person name="Looney B."/>
            <person name="Konkel Z."/>
            <person name="Slot J.C."/>
            <person name="Sakamoto Y."/>
            <person name="Steenwyk J.L."/>
            <person name="Rokas A."/>
            <person name="Carro J."/>
            <person name="Camarero S."/>
            <person name="Ferreira P."/>
            <person name="Molpeceres G."/>
            <person name="Ruiz-duenas F.J."/>
            <person name="Serrano A."/>
            <person name="Henrissat B."/>
            <person name="Drula E."/>
            <person name="Hughes K.W."/>
            <person name="Mata J.L."/>
            <person name="Ishikawa N.K."/>
            <person name="Vargas-Isla R."/>
            <person name="Ushijima S."/>
            <person name="Smith C.A."/>
            <person name="Ahrendt S."/>
            <person name="Andreopoulos W."/>
            <person name="He G."/>
            <person name="LaButti K."/>
            <person name="Lipzen A."/>
            <person name="Ng V."/>
            <person name="Riley R."/>
            <person name="Sandor L."/>
            <person name="Barry K."/>
            <person name="Martinez A.T."/>
            <person name="Xiao Y."/>
            <person name="Gibbons J.G."/>
            <person name="Terashima K."/>
            <person name="Hibbett D.S."/>
            <person name="Grigoriev I.V."/>
        </authorList>
    </citation>
    <scope>NUCLEOTIDE SEQUENCE</scope>
    <source>
        <strain evidence="2">ET3784</strain>
    </source>
</reference>
<dbReference type="InterPro" id="IPR026960">
    <property type="entry name" value="RVT-Znf"/>
</dbReference>
<feature type="non-terminal residue" evidence="2">
    <location>
        <position position="1"/>
    </location>
</feature>
<evidence type="ECO:0000313" key="2">
    <source>
        <dbReference type="EMBL" id="KAJ3724921.1"/>
    </source>
</evidence>
<dbReference type="Pfam" id="PF13966">
    <property type="entry name" value="zf-RVT"/>
    <property type="match status" value="1"/>
</dbReference>
<reference evidence="2" key="2">
    <citation type="journal article" date="2023" name="Proc. Natl. Acad. Sci. U.S.A.">
        <title>A global phylogenomic analysis of the shiitake genus Lentinula.</title>
        <authorList>
            <person name="Sierra-Patev S."/>
            <person name="Min B."/>
            <person name="Naranjo-Ortiz M."/>
            <person name="Looney B."/>
            <person name="Konkel Z."/>
            <person name="Slot J.C."/>
            <person name="Sakamoto Y."/>
            <person name="Steenwyk J.L."/>
            <person name="Rokas A."/>
            <person name="Carro J."/>
            <person name="Camarero S."/>
            <person name="Ferreira P."/>
            <person name="Molpeceres G."/>
            <person name="Ruiz-Duenas F.J."/>
            <person name="Serrano A."/>
            <person name="Henrissat B."/>
            <person name="Drula E."/>
            <person name="Hughes K.W."/>
            <person name="Mata J.L."/>
            <person name="Ishikawa N.K."/>
            <person name="Vargas-Isla R."/>
            <person name="Ushijima S."/>
            <person name="Smith C.A."/>
            <person name="Donoghue J."/>
            <person name="Ahrendt S."/>
            <person name="Andreopoulos W."/>
            <person name="He G."/>
            <person name="LaButti K."/>
            <person name="Lipzen A."/>
            <person name="Ng V."/>
            <person name="Riley R."/>
            <person name="Sandor L."/>
            <person name="Barry K."/>
            <person name="Martinez A.T."/>
            <person name="Xiao Y."/>
            <person name="Gibbons J.G."/>
            <person name="Terashima K."/>
            <person name="Grigoriev I.V."/>
            <person name="Hibbett D."/>
        </authorList>
    </citation>
    <scope>NUCLEOTIDE SEQUENCE</scope>
    <source>
        <strain evidence="2">ET3784</strain>
    </source>
</reference>
<sequence>SVLENNGKAVTDAQIWVSIQNKDFSRPFRYFLWMTTHEAYKIGNYWTRINWETQRAECPTCNAPETMEHVLTICQCAGQNEVWNLCEEILTKAGIKWERPSIGNII</sequence>
<dbReference type="EMBL" id="JANVFO010000048">
    <property type="protein sequence ID" value="KAJ3724921.1"/>
    <property type="molecule type" value="Genomic_DNA"/>
</dbReference>
<dbReference type="Proteomes" id="UP001176059">
    <property type="component" value="Unassembled WGS sequence"/>
</dbReference>
<evidence type="ECO:0000259" key="1">
    <source>
        <dbReference type="Pfam" id="PF13966"/>
    </source>
</evidence>
<proteinExistence type="predicted"/>
<protein>
    <recommendedName>
        <fullName evidence="1">Reverse transcriptase zinc-binding domain-containing protein</fullName>
    </recommendedName>
</protein>
<dbReference type="AlphaFoldDB" id="A0AA38JLT7"/>
<gene>
    <name evidence="2" type="ORF">DFJ43DRAFT_965107</name>
</gene>
<feature type="domain" description="Reverse transcriptase zinc-binding" evidence="1">
    <location>
        <begin position="16"/>
        <end position="79"/>
    </location>
</feature>
<feature type="non-terminal residue" evidence="2">
    <location>
        <position position="106"/>
    </location>
</feature>
<name>A0AA38JLT7_9AGAR</name>
<comment type="caution">
    <text evidence="2">The sequence shown here is derived from an EMBL/GenBank/DDBJ whole genome shotgun (WGS) entry which is preliminary data.</text>
</comment>
<evidence type="ECO:0000313" key="3">
    <source>
        <dbReference type="Proteomes" id="UP001176059"/>
    </source>
</evidence>
<keyword evidence="3" id="KW-1185">Reference proteome</keyword>
<accession>A0AA38JLT7</accession>
<organism evidence="2 3">
    <name type="scientific">Lentinula guzmanii</name>
    <dbReference type="NCBI Taxonomy" id="2804957"/>
    <lineage>
        <taxon>Eukaryota</taxon>
        <taxon>Fungi</taxon>
        <taxon>Dikarya</taxon>
        <taxon>Basidiomycota</taxon>
        <taxon>Agaricomycotina</taxon>
        <taxon>Agaricomycetes</taxon>
        <taxon>Agaricomycetidae</taxon>
        <taxon>Agaricales</taxon>
        <taxon>Marasmiineae</taxon>
        <taxon>Omphalotaceae</taxon>
        <taxon>Lentinula</taxon>
    </lineage>
</organism>